<reference evidence="2" key="1">
    <citation type="submission" date="2022-07" db="EMBL/GenBank/DDBJ databases">
        <title>Phylogenomic reconstructions and comparative analyses of Kickxellomycotina fungi.</title>
        <authorList>
            <person name="Reynolds N.K."/>
            <person name="Stajich J.E."/>
            <person name="Barry K."/>
            <person name="Grigoriev I.V."/>
            <person name="Crous P."/>
            <person name="Smith M.E."/>
        </authorList>
    </citation>
    <scope>NUCLEOTIDE SEQUENCE</scope>
    <source>
        <strain evidence="2">NBRC 105414</strain>
    </source>
</reference>
<name>A0A9W8H6N7_9FUNG</name>
<evidence type="ECO:0000313" key="3">
    <source>
        <dbReference type="Proteomes" id="UP001140217"/>
    </source>
</evidence>
<keyword evidence="1" id="KW-1133">Transmembrane helix</keyword>
<organism evidence="2 3">
    <name type="scientific">Coemansia javaensis</name>
    <dbReference type="NCBI Taxonomy" id="2761396"/>
    <lineage>
        <taxon>Eukaryota</taxon>
        <taxon>Fungi</taxon>
        <taxon>Fungi incertae sedis</taxon>
        <taxon>Zoopagomycota</taxon>
        <taxon>Kickxellomycotina</taxon>
        <taxon>Kickxellomycetes</taxon>
        <taxon>Kickxellales</taxon>
        <taxon>Kickxellaceae</taxon>
        <taxon>Coemansia</taxon>
    </lineage>
</organism>
<keyword evidence="3" id="KW-1185">Reference proteome</keyword>
<accession>A0A9W8H6N7</accession>
<dbReference type="AlphaFoldDB" id="A0A9W8H6N7"/>
<keyword evidence="1" id="KW-0472">Membrane</keyword>
<gene>
    <name evidence="2" type="ORF">H4R18_004259</name>
</gene>
<evidence type="ECO:0000256" key="1">
    <source>
        <dbReference type="SAM" id="Phobius"/>
    </source>
</evidence>
<sequence length="170" mass="18606">MDAQEAQFDGLTEPERQRLLEKLALQTEADIRAFSMFLKLPTVVLLMANLVFAYGCVSRRHGATLPFTSYRVRAGHPIVATELSVVTLQLTLHLLSSGRWDRAAQRAVAVLAASGAGHALACNKGGAAELCWWLLPVANLAVVSYAQLNMRRSRRDVEALAARVRHGKAE</sequence>
<dbReference type="OrthoDB" id="5540273at2759"/>
<protein>
    <submittedName>
        <fullName evidence="2">Uncharacterized protein</fullName>
    </submittedName>
</protein>
<feature type="transmembrane region" description="Helical" evidence="1">
    <location>
        <begin position="36"/>
        <end position="54"/>
    </location>
</feature>
<proteinExistence type="predicted"/>
<comment type="caution">
    <text evidence="2">The sequence shown here is derived from an EMBL/GenBank/DDBJ whole genome shotgun (WGS) entry which is preliminary data.</text>
</comment>
<evidence type="ECO:0000313" key="2">
    <source>
        <dbReference type="EMBL" id="KAJ2779024.1"/>
    </source>
</evidence>
<dbReference type="Proteomes" id="UP001140217">
    <property type="component" value="Unassembled WGS sequence"/>
</dbReference>
<dbReference type="EMBL" id="JANBUL010000198">
    <property type="protein sequence ID" value="KAJ2779024.1"/>
    <property type="molecule type" value="Genomic_DNA"/>
</dbReference>
<keyword evidence="1" id="KW-0812">Transmembrane</keyword>